<evidence type="ECO:0000256" key="14">
    <source>
        <dbReference type="PIRNR" id="PIRNR004638"/>
    </source>
</evidence>
<dbReference type="Pfam" id="PF03653">
    <property type="entry name" value="UPF0093"/>
    <property type="match status" value="1"/>
</dbReference>
<comment type="subcellular location">
    <subcellularLocation>
        <location evidence="1">Cell membrane</location>
        <topology evidence="1">Multi-pass membrane protein</topology>
    </subcellularLocation>
</comment>
<evidence type="ECO:0000256" key="6">
    <source>
        <dbReference type="ARBA" id="ARBA00022617"/>
    </source>
</evidence>
<feature type="transmembrane region" description="Helical" evidence="15">
    <location>
        <begin position="6"/>
        <end position="27"/>
    </location>
</feature>
<feature type="transmembrane region" description="Helical" evidence="15">
    <location>
        <begin position="74"/>
        <end position="95"/>
    </location>
</feature>
<evidence type="ECO:0000256" key="1">
    <source>
        <dbReference type="ARBA" id="ARBA00004651"/>
    </source>
</evidence>
<dbReference type="EMBL" id="JAWIIV010000044">
    <property type="protein sequence ID" value="MEC4723121.1"/>
    <property type="molecule type" value="Genomic_DNA"/>
</dbReference>
<evidence type="ECO:0000256" key="13">
    <source>
        <dbReference type="ARBA" id="ARBA00048390"/>
    </source>
</evidence>
<comment type="cofactor">
    <cofactor evidence="14">
        <name>heme b</name>
        <dbReference type="ChEBI" id="CHEBI:60344"/>
    </cofactor>
    <text evidence="14">Binds 1 heme b (iron(II)-protoporphyrin IX) group per subunit.</text>
</comment>
<name>A0ABU6JHJ8_9BURK</name>
<keyword evidence="7 15" id="KW-0812">Transmembrane</keyword>
<comment type="function">
    <text evidence="14">Catalyzes the oxidation of protoporphyrinogen IX to protoporphyrin IX.</text>
</comment>
<keyword evidence="10" id="KW-0560">Oxidoreductase</keyword>
<evidence type="ECO:0000256" key="9">
    <source>
        <dbReference type="ARBA" id="ARBA00022989"/>
    </source>
</evidence>
<organism evidence="16 17">
    <name type="scientific">Noviherbaspirillum album</name>
    <dbReference type="NCBI Taxonomy" id="3080276"/>
    <lineage>
        <taxon>Bacteria</taxon>
        <taxon>Pseudomonadati</taxon>
        <taxon>Pseudomonadota</taxon>
        <taxon>Betaproteobacteria</taxon>
        <taxon>Burkholderiales</taxon>
        <taxon>Oxalobacteraceae</taxon>
        <taxon>Noviherbaspirillum</taxon>
    </lineage>
</organism>
<keyword evidence="12 14" id="KW-0472">Membrane</keyword>
<dbReference type="PIRSF" id="PIRSF004638">
    <property type="entry name" value="UCP004638"/>
    <property type="match status" value="1"/>
</dbReference>
<comment type="caution">
    <text evidence="16">The sequence shown here is derived from an EMBL/GenBank/DDBJ whole genome shotgun (WGS) entry which is preliminary data.</text>
</comment>
<evidence type="ECO:0000256" key="11">
    <source>
        <dbReference type="ARBA" id="ARBA00023004"/>
    </source>
</evidence>
<dbReference type="PANTHER" id="PTHR40255:SF1">
    <property type="entry name" value="PROTOPORPHYRINOGEN IX OXIDASE"/>
    <property type="match status" value="1"/>
</dbReference>
<proteinExistence type="inferred from homology"/>
<protein>
    <recommendedName>
        <fullName evidence="4 14">Protoporphyrinogen IX oxidase</fullName>
        <ecNumber evidence="14">1.3.99.-</ecNumber>
    </recommendedName>
</protein>
<keyword evidence="9 15" id="KW-1133">Transmembrane helix</keyword>
<evidence type="ECO:0000256" key="8">
    <source>
        <dbReference type="ARBA" id="ARBA00022723"/>
    </source>
</evidence>
<dbReference type="PANTHER" id="PTHR40255">
    <property type="entry name" value="UPF0093 MEMBRANE PROTEIN SLR1790"/>
    <property type="match status" value="1"/>
</dbReference>
<dbReference type="EC" id="1.3.99.-" evidence="14"/>
<evidence type="ECO:0000256" key="10">
    <source>
        <dbReference type="ARBA" id="ARBA00023002"/>
    </source>
</evidence>
<keyword evidence="17" id="KW-1185">Reference proteome</keyword>
<evidence type="ECO:0000313" key="17">
    <source>
        <dbReference type="Proteomes" id="UP001352263"/>
    </source>
</evidence>
<comment type="similarity">
    <text evidence="3 14">Belongs to the HemJ family.</text>
</comment>
<evidence type="ECO:0000256" key="2">
    <source>
        <dbReference type="ARBA" id="ARBA00005073"/>
    </source>
</evidence>
<evidence type="ECO:0000256" key="4">
    <source>
        <dbReference type="ARBA" id="ARBA00017504"/>
    </source>
</evidence>
<evidence type="ECO:0000256" key="7">
    <source>
        <dbReference type="ARBA" id="ARBA00022692"/>
    </source>
</evidence>
<dbReference type="RefSeq" id="WP_326509744.1">
    <property type="nucleotide sequence ID" value="NZ_JAWIIV010000044.1"/>
</dbReference>
<accession>A0ABU6JHJ8</accession>
<comment type="catalytic activity">
    <reaction evidence="13 14">
        <text>protoporphyrinogen IX + 3 A = protoporphyrin IX + 3 AH2</text>
        <dbReference type="Rhea" id="RHEA:62000"/>
        <dbReference type="ChEBI" id="CHEBI:13193"/>
        <dbReference type="ChEBI" id="CHEBI:17499"/>
        <dbReference type="ChEBI" id="CHEBI:57306"/>
        <dbReference type="ChEBI" id="CHEBI:57307"/>
    </reaction>
</comment>
<comment type="pathway">
    <text evidence="2 14">Porphyrin-containing compound metabolism; protoporphyrin-IX biosynthesis; protoporphyrin-IX from protoporphyrinogen-IX: step 1/1.</text>
</comment>
<keyword evidence="11 14" id="KW-0408">Iron</keyword>
<dbReference type="Proteomes" id="UP001352263">
    <property type="component" value="Unassembled WGS sequence"/>
</dbReference>
<evidence type="ECO:0000256" key="3">
    <source>
        <dbReference type="ARBA" id="ARBA00006501"/>
    </source>
</evidence>
<evidence type="ECO:0000256" key="5">
    <source>
        <dbReference type="ARBA" id="ARBA00022475"/>
    </source>
</evidence>
<feature type="transmembrane region" description="Helical" evidence="15">
    <location>
        <begin position="48"/>
        <end position="68"/>
    </location>
</feature>
<gene>
    <name evidence="16" type="ORF">RY831_28585</name>
</gene>
<reference evidence="16 17" key="1">
    <citation type="submission" date="2023-10" db="EMBL/GenBank/DDBJ databases">
        <title>Noviherbaspirillum sp. CPCC 100848 genome assembly.</title>
        <authorList>
            <person name="Li X.Y."/>
            <person name="Fang X.M."/>
        </authorList>
    </citation>
    <scope>NUCLEOTIDE SEQUENCE [LARGE SCALE GENOMIC DNA]</scope>
    <source>
        <strain evidence="16 17">CPCC 100848</strain>
    </source>
</reference>
<evidence type="ECO:0000313" key="16">
    <source>
        <dbReference type="EMBL" id="MEC4723121.1"/>
    </source>
</evidence>
<keyword evidence="5 14" id="KW-1003">Cell membrane</keyword>
<dbReference type="InterPro" id="IPR005265">
    <property type="entry name" value="HemJ-like"/>
</dbReference>
<keyword evidence="6 14" id="KW-0349">Heme</keyword>
<sequence length="137" mass="15509">MLFALSLHIAFLLIWSAALLYFPFLLVRQVEDDGIDSQRSAIHMQRTLYAYVMTPSALLAVGAGIWLIFERGFIGGWLHVKLALVLLMVFFHVYCGSEMDKIRRGEQRRTSVVYRIVPIVPALLITAIITLVSAKPF</sequence>
<evidence type="ECO:0000256" key="15">
    <source>
        <dbReference type="SAM" id="Phobius"/>
    </source>
</evidence>
<feature type="transmembrane region" description="Helical" evidence="15">
    <location>
        <begin position="116"/>
        <end position="134"/>
    </location>
</feature>
<evidence type="ECO:0000256" key="12">
    <source>
        <dbReference type="ARBA" id="ARBA00023136"/>
    </source>
</evidence>
<keyword evidence="8 14" id="KW-0479">Metal-binding</keyword>